<gene>
    <name evidence="2" type="primary">hypC</name>
    <name evidence="2" type="ORF">C5689_09430</name>
</gene>
<evidence type="ECO:0000313" key="3">
    <source>
        <dbReference type="Proteomes" id="UP000245137"/>
    </source>
</evidence>
<dbReference type="RefSeq" id="WP_108917024.1">
    <property type="nucleotide sequence ID" value="NZ_BGJY01000001.1"/>
</dbReference>
<dbReference type="InterPro" id="IPR001109">
    <property type="entry name" value="Hydrogenase_HupF/HypC"/>
</dbReference>
<dbReference type="PANTHER" id="PTHR35177">
    <property type="entry name" value="HYDROGENASE MATURATION FACTOR HYBG"/>
    <property type="match status" value="1"/>
</dbReference>
<dbReference type="Proteomes" id="UP000245137">
    <property type="component" value="Unassembled WGS sequence"/>
</dbReference>
<dbReference type="NCBIfam" id="TIGR00074">
    <property type="entry name" value="hypC_hupF"/>
    <property type="match status" value="1"/>
</dbReference>
<dbReference type="Pfam" id="PF01455">
    <property type="entry name" value="HupF_HypC"/>
    <property type="match status" value="1"/>
</dbReference>
<dbReference type="PANTHER" id="PTHR35177:SF2">
    <property type="entry name" value="HYDROGENASE MATURATION FACTOR HYBG"/>
    <property type="match status" value="1"/>
</dbReference>
<dbReference type="Gene3D" id="2.30.30.140">
    <property type="match status" value="1"/>
</dbReference>
<keyword evidence="3" id="KW-1185">Reference proteome</keyword>
<proteinExistence type="inferred from homology"/>
<sequence length="97" mass="10459">MCVGFPMTIVEGDAFEALCERRGERQSVSMALVGAQPAGTKVLVHVGTAVRVLDPLEAAQIDDALDAVEKALAGENVDHLFADLVDREPQLPEFLRK</sequence>
<organism evidence="2 3">
    <name type="scientific">Methylosinus sporium</name>
    <dbReference type="NCBI Taxonomy" id="428"/>
    <lineage>
        <taxon>Bacteria</taxon>
        <taxon>Pseudomonadati</taxon>
        <taxon>Pseudomonadota</taxon>
        <taxon>Alphaproteobacteria</taxon>
        <taxon>Hyphomicrobiales</taxon>
        <taxon>Methylocystaceae</taxon>
        <taxon>Methylosinus</taxon>
    </lineage>
</organism>
<dbReference type="GO" id="GO:1902670">
    <property type="term" value="F:carbon dioxide binding"/>
    <property type="evidence" value="ECO:0007669"/>
    <property type="project" value="TreeGrafter"/>
</dbReference>
<evidence type="ECO:0000256" key="1">
    <source>
        <dbReference type="ARBA" id="ARBA00006018"/>
    </source>
</evidence>
<accession>A0A2U1SRB3</accession>
<dbReference type="EMBL" id="PUIV01000011">
    <property type="protein sequence ID" value="PWB94145.1"/>
    <property type="molecule type" value="Genomic_DNA"/>
</dbReference>
<dbReference type="AlphaFoldDB" id="A0A2U1SRB3"/>
<dbReference type="SUPFAM" id="SSF159127">
    <property type="entry name" value="HupF/HypC-like"/>
    <property type="match status" value="1"/>
</dbReference>
<comment type="similarity">
    <text evidence="1">Belongs to the HupF/HypC family.</text>
</comment>
<evidence type="ECO:0000313" key="2">
    <source>
        <dbReference type="EMBL" id="PWB94145.1"/>
    </source>
</evidence>
<reference evidence="2 3" key="1">
    <citation type="journal article" date="2018" name="Appl. Microbiol. Biotechnol.">
        <title>Co-cultivation of the strictly anaerobic methanogen Methanosarcina barkeri with aerobic methanotrophs in an oxygen-limited membrane bioreactor.</title>
        <authorList>
            <person name="In 't Zandt M.H."/>
            <person name="van den Bosch T.J.M."/>
            <person name="Rijkers R."/>
            <person name="van Kessel M.A.H.J."/>
            <person name="Jetten M.S.M."/>
            <person name="Welte C.U."/>
        </authorList>
    </citation>
    <scope>NUCLEOTIDE SEQUENCE [LARGE SCALE GENOMIC DNA]</scope>
    <source>
        <strain evidence="2 3">DSM 17706</strain>
    </source>
</reference>
<dbReference type="GO" id="GO:0005506">
    <property type="term" value="F:iron ion binding"/>
    <property type="evidence" value="ECO:0007669"/>
    <property type="project" value="TreeGrafter"/>
</dbReference>
<dbReference type="PRINTS" id="PR00445">
    <property type="entry name" value="HUPFHYPC"/>
</dbReference>
<name>A0A2U1SRB3_METSR</name>
<dbReference type="OrthoDB" id="9806017at2"/>
<protein>
    <submittedName>
        <fullName evidence="2">HypC/HybG/HupF family hydrogenase formation chaperone</fullName>
    </submittedName>
</protein>
<comment type="caution">
    <text evidence="2">The sequence shown here is derived from an EMBL/GenBank/DDBJ whole genome shotgun (WGS) entry which is preliminary data.</text>
</comment>
<dbReference type="GO" id="GO:0051604">
    <property type="term" value="P:protein maturation"/>
    <property type="evidence" value="ECO:0007669"/>
    <property type="project" value="TreeGrafter"/>
</dbReference>